<keyword evidence="4" id="KW-0804">Transcription</keyword>
<dbReference type="InterPro" id="IPR036388">
    <property type="entry name" value="WH-like_DNA-bd_sf"/>
</dbReference>
<dbReference type="SUPFAM" id="SSF53850">
    <property type="entry name" value="Periplasmic binding protein-like II"/>
    <property type="match status" value="1"/>
</dbReference>
<proteinExistence type="inferred from homology"/>
<evidence type="ECO:0000259" key="6">
    <source>
        <dbReference type="PROSITE" id="PS50931"/>
    </source>
</evidence>
<dbReference type="EMBL" id="JBHTKA010000001">
    <property type="protein sequence ID" value="MFD0998504.1"/>
    <property type="molecule type" value="Genomic_DNA"/>
</dbReference>
<dbReference type="Gene3D" id="1.10.10.10">
    <property type="entry name" value="Winged helix-like DNA-binding domain superfamily/Winged helix DNA-binding domain"/>
    <property type="match status" value="1"/>
</dbReference>
<dbReference type="InterPro" id="IPR005119">
    <property type="entry name" value="LysR_subst-bd"/>
</dbReference>
<dbReference type="PRINTS" id="PR00039">
    <property type="entry name" value="HTHLYSR"/>
</dbReference>
<dbReference type="RefSeq" id="WP_377575315.1">
    <property type="nucleotide sequence ID" value="NZ_JBHTKA010000001.1"/>
</dbReference>
<dbReference type="PANTHER" id="PTHR30346">
    <property type="entry name" value="TRANSCRIPTIONAL DUAL REGULATOR HCAR-RELATED"/>
    <property type="match status" value="1"/>
</dbReference>
<keyword evidence="5" id="KW-0175">Coiled coil</keyword>
<evidence type="ECO:0000256" key="3">
    <source>
        <dbReference type="ARBA" id="ARBA00023125"/>
    </source>
</evidence>
<evidence type="ECO:0000256" key="2">
    <source>
        <dbReference type="ARBA" id="ARBA00023015"/>
    </source>
</evidence>
<dbReference type="InterPro" id="IPR036390">
    <property type="entry name" value="WH_DNA-bd_sf"/>
</dbReference>
<evidence type="ECO:0000313" key="7">
    <source>
        <dbReference type="EMBL" id="MFD0998504.1"/>
    </source>
</evidence>
<dbReference type="InterPro" id="IPR000847">
    <property type="entry name" value="LysR_HTH_N"/>
</dbReference>
<keyword evidence="2" id="KW-0805">Transcription regulation</keyword>
<sequence>MELKHLRYFKVLAEELNFRKAAARLNISQPPLSQQIKELEESLGIPLFHRLKQGNELTDAGKLLYQYTLEIFEKVEEAEERIRAIREKKAGKLAMGLVPGIRPLRIAQTIQQFQQVYPEMQVTFTEHCTSTLIQQVKENQLDLALVFGPVQDDALEWTAITEEEYHVVLPADHALAKRKTLSREDLQDQPFILYKRQDQPWLHDAVMQQLKWNDREPVIVSELSSPRTRVLLVHQGLGLTFAPASLQEEYPHVSFRPLDSLKPVSVGMLRKRNKSNKALKTMIEAFQKSMQ</sequence>
<evidence type="ECO:0000256" key="1">
    <source>
        <dbReference type="ARBA" id="ARBA00009437"/>
    </source>
</evidence>
<evidence type="ECO:0000313" key="8">
    <source>
        <dbReference type="Proteomes" id="UP001597112"/>
    </source>
</evidence>
<dbReference type="Pfam" id="PF03466">
    <property type="entry name" value="LysR_substrate"/>
    <property type="match status" value="1"/>
</dbReference>
<organism evidence="7 8">
    <name type="scientific">Ohtaekwangia kribbensis</name>
    <dbReference type="NCBI Taxonomy" id="688913"/>
    <lineage>
        <taxon>Bacteria</taxon>
        <taxon>Pseudomonadati</taxon>
        <taxon>Bacteroidota</taxon>
        <taxon>Cytophagia</taxon>
        <taxon>Cytophagales</taxon>
        <taxon>Fulvivirgaceae</taxon>
        <taxon>Ohtaekwangia</taxon>
    </lineage>
</organism>
<dbReference type="SUPFAM" id="SSF46785">
    <property type="entry name" value="Winged helix' DNA-binding domain"/>
    <property type="match status" value="1"/>
</dbReference>
<gene>
    <name evidence="7" type="ORF">ACFQ21_04270</name>
</gene>
<evidence type="ECO:0000256" key="4">
    <source>
        <dbReference type="ARBA" id="ARBA00023163"/>
    </source>
</evidence>
<keyword evidence="8" id="KW-1185">Reference proteome</keyword>
<comment type="caution">
    <text evidence="7">The sequence shown here is derived from an EMBL/GenBank/DDBJ whole genome shotgun (WGS) entry which is preliminary data.</text>
</comment>
<dbReference type="PROSITE" id="PS50931">
    <property type="entry name" value="HTH_LYSR"/>
    <property type="match status" value="1"/>
</dbReference>
<dbReference type="Proteomes" id="UP001597112">
    <property type="component" value="Unassembled WGS sequence"/>
</dbReference>
<protein>
    <submittedName>
        <fullName evidence="7">LysR family transcriptional regulator</fullName>
    </submittedName>
</protein>
<dbReference type="PANTHER" id="PTHR30346:SF0">
    <property type="entry name" value="HCA OPERON TRANSCRIPTIONAL ACTIVATOR HCAR"/>
    <property type="match status" value="1"/>
</dbReference>
<comment type="similarity">
    <text evidence="1">Belongs to the LysR transcriptional regulatory family.</text>
</comment>
<name>A0ABW3JXF5_9BACT</name>
<evidence type="ECO:0000256" key="5">
    <source>
        <dbReference type="SAM" id="Coils"/>
    </source>
</evidence>
<feature type="coiled-coil region" evidence="5">
    <location>
        <begin position="68"/>
        <end position="95"/>
    </location>
</feature>
<dbReference type="Pfam" id="PF00126">
    <property type="entry name" value="HTH_1"/>
    <property type="match status" value="1"/>
</dbReference>
<accession>A0ABW3JXF5</accession>
<reference evidence="8" key="1">
    <citation type="journal article" date="2019" name="Int. J. Syst. Evol. Microbiol.">
        <title>The Global Catalogue of Microorganisms (GCM) 10K type strain sequencing project: providing services to taxonomists for standard genome sequencing and annotation.</title>
        <authorList>
            <consortium name="The Broad Institute Genomics Platform"/>
            <consortium name="The Broad Institute Genome Sequencing Center for Infectious Disease"/>
            <person name="Wu L."/>
            <person name="Ma J."/>
        </authorList>
    </citation>
    <scope>NUCLEOTIDE SEQUENCE [LARGE SCALE GENOMIC DNA]</scope>
    <source>
        <strain evidence="8">CCUG 58938</strain>
    </source>
</reference>
<keyword evidence="3" id="KW-0238">DNA-binding</keyword>
<feature type="domain" description="HTH lysR-type" evidence="6">
    <location>
        <begin position="1"/>
        <end position="58"/>
    </location>
</feature>
<dbReference type="Gene3D" id="3.40.190.290">
    <property type="match status" value="1"/>
</dbReference>
<dbReference type="CDD" id="cd08414">
    <property type="entry name" value="PBP2_LTTR_aromatics_like"/>
    <property type="match status" value="1"/>
</dbReference>